<name>A0A523XW82_UNCT6</name>
<proteinExistence type="predicted"/>
<dbReference type="PANTHER" id="PTHR38471:SF2">
    <property type="entry name" value="FOUR HELIX BUNDLE PROTEIN"/>
    <property type="match status" value="1"/>
</dbReference>
<reference evidence="1 2" key="1">
    <citation type="submission" date="2019-03" db="EMBL/GenBank/DDBJ databases">
        <title>Metabolic potential of uncultured bacteria and archaea associated with petroleum seepage in deep-sea sediments.</title>
        <authorList>
            <person name="Dong X."/>
            <person name="Hubert C."/>
        </authorList>
    </citation>
    <scope>NUCLEOTIDE SEQUENCE [LARGE SCALE GENOMIC DNA]</scope>
    <source>
        <strain evidence="1">E29_bin36</strain>
    </source>
</reference>
<gene>
    <name evidence="1" type="ORF">E3J38_00290</name>
</gene>
<dbReference type="Gene3D" id="1.20.1440.60">
    <property type="entry name" value="23S rRNA-intervening sequence"/>
    <property type="match status" value="1"/>
</dbReference>
<dbReference type="PANTHER" id="PTHR38471">
    <property type="entry name" value="FOUR HELIX BUNDLE PROTEIN"/>
    <property type="match status" value="1"/>
</dbReference>
<dbReference type="NCBIfam" id="TIGR02436">
    <property type="entry name" value="four helix bundle protein"/>
    <property type="match status" value="1"/>
</dbReference>
<accession>A0A523XW82</accession>
<dbReference type="InterPro" id="IPR036583">
    <property type="entry name" value="23S_rRNA_IVS_sf"/>
</dbReference>
<dbReference type="AlphaFoldDB" id="A0A523XW82"/>
<comment type="caution">
    <text evidence="1">The sequence shown here is derived from an EMBL/GenBank/DDBJ whole genome shotgun (WGS) entry which is preliminary data.</text>
</comment>
<dbReference type="Proteomes" id="UP000315534">
    <property type="component" value="Unassembled WGS sequence"/>
</dbReference>
<dbReference type="CDD" id="cd16377">
    <property type="entry name" value="23S_rRNA_IVP_like"/>
    <property type="match status" value="1"/>
</dbReference>
<organism evidence="1 2">
    <name type="scientific">candidate division TA06 bacterium</name>
    <dbReference type="NCBI Taxonomy" id="2250710"/>
    <lineage>
        <taxon>Bacteria</taxon>
        <taxon>Bacteria division TA06</taxon>
    </lineage>
</organism>
<dbReference type="InterPro" id="IPR012657">
    <property type="entry name" value="23S_rRNA-intervening_sequence"/>
</dbReference>
<dbReference type="SUPFAM" id="SSF158446">
    <property type="entry name" value="IVS-encoded protein-like"/>
    <property type="match status" value="1"/>
</dbReference>
<evidence type="ECO:0000313" key="2">
    <source>
        <dbReference type="Proteomes" id="UP000315534"/>
    </source>
</evidence>
<dbReference type="Pfam" id="PF05635">
    <property type="entry name" value="23S_rRNA_IVP"/>
    <property type="match status" value="1"/>
</dbReference>
<sequence>MENRSSENRRIESFEDLDVYRLARRFRKKVYQLTRRLPRDEQYNLGSQMRRAAVSLTSNLAEGYGRFHFQENMQFCRQSRGSLYELIEDLNICKDESYVTDDEYESYRKDAFRVLKVLNGYIRRTKRLQEERQGG</sequence>
<dbReference type="EMBL" id="SOIP01000012">
    <property type="protein sequence ID" value="TET83548.1"/>
    <property type="molecule type" value="Genomic_DNA"/>
</dbReference>
<protein>
    <submittedName>
        <fullName evidence="1">Four helix bundle protein</fullName>
    </submittedName>
</protein>
<evidence type="ECO:0000313" key="1">
    <source>
        <dbReference type="EMBL" id="TET83548.1"/>
    </source>
</evidence>